<gene>
    <name evidence="7" type="ORF">LCGC14_2833050</name>
</gene>
<evidence type="ECO:0000313" key="7">
    <source>
        <dbReference type="EMBL" id="KKK79483.1"/>
    </source>
</evidence>
<sequence length="229" mass="24535">MKIIADTNIPFVEQCFSSLGDVALVSGRQISAETVTDADALLVRSVTKVNAALLEGSSVKFVATATTGTDHIDLDYLNDKGIAFAYAPGSNANSVAEYVVAALLAAAKKHKFTIEGRSIGIVGVGNVGSRVAEKAAGLGMKVLLNDPPLQRQTNDPKYLPLKKLFDCDFITMHTPLTLEGQDKTYHLADKNFFEKMKPDAFFINTSRGAVHDTDTLKQAISSETIKGAI</sequence>
<dbReference type="AlphaFoldDB" id="A0A0F8YDM3"/>
<dbReference type="Gene3D" id="3.40.50.720">
    <property type="entry name" value="NAD(P)-binding Rossmann-like Domain"/>
    <property type="match status" value="2"/>
</dbReference>
<dbReference type="SUPFAM" id="SSF52283">
    <property type="entry name" value="Formate/glycerate dehydrogenase catalytic domain-like"/>
    <property type="match status" value="1"/>
</dbReference>
<evidence type="ECO:0000259" key="6">
    <source>
        <dbReference type="Pfam" id="PF02826"/>
    </source>
</evidence>
<name>A0A0F8YDM3_9ZZZZ</name>
<evidence type="ECO:0000256" key="2">
    <source>
        <dbReference type="ARBA" id="ARBA00022490"/>
    </source>
</evidence>
<dbReference type="PANTHER" id="PTHR43761:SF1">
    <property type="entry name" value="D-ISOMER SPECIFIC 2-HYDROXYACID DEHYDROGENASE CATALYTIC DOMAIN-CONTAINING PROTEIN-RELATED"/>
    <property type="match status" value="1"/>
</dbReference>
<dbReference type="InterPro" id="IPR036291">
    <property type="entry name" value="NAD(P)-bd_dom_sf"/>
</dbReference>
<evidence type="ECO:0000256" key="3">
    <source>
        <dbReference type="ARBA" id="ARBA00023002"/>
    </source>
</evidence>
<dbReference type="GO" id="GO:0008615">
    <property type="term" value="P:pyridoxine biosynthetic process"/>
    <property type="evidence" value="ECO:0007669"/>
    <property type="project" value="UniProtKB-KW"/>
</dbReference>
<keyword evidence="5" id="KW-0664">Pyridoxine biosynthesis</keyword>
<dbReference type="GO" id="GO:0005737">
    <property type="term" value="C:cytoplasm"/>
    <property type="evidence" value="ECO:0007669"/>
    <property type="project" value="InterPro"/>
</dbReference>
<dbReference type="InterPro" id="IPR006140">
    <property type="entry name" value="D-isomer_DH_NAD-bd"/>
</dbReference>
<comment type="caution">
    <text evidence="7">The sequence shown here is derived from an EMBL/GenBank/DDBJ whole genome shotgun (WGS) entry which is preliminary data.</text>
</comment>
<dbReference type="CDD" id="cd12158">
    <property type="entry name" value="ErythrP_dh"/>
    <property type="match status" value="1"/>
</dbReference>
<dbReference type="GO" id="GO:0051287">
    <property type="term" value="F:NAD binding"/>
    <property type="evidence" value="ECO:0007669"/>
    <property type="project" value="InterPro"/>
</dbReference>
<dbReference type="PANTHER" id="PTHR43761">
    <property type="entry name" value="D-ISOMER SPECIFIC 2-HYDROXYACID DEHYDROGENASE FAMILY PROTEIN (AFU_ORTHOLOGUE AFUA_1G13630)"/>
    <property type="match status" value="1"/>
</dbReference>
<accession>A0A0F8YDM3</accession>
<evidence type="ECO:0000256" key="4">
    <source>
        <dbReference type="ARBA" id="ARBA00023027"/>
    </source>
</evidence>
<organism evidence="7">
    <name type="scientific">marine sediment metagenome</name>
    <dbReference type="NCBI Taxonomy" id="412755"/>
    <lineage>
        <taxon>unclassified sequences</taxon>
        <taxon>metagenomes</taxon>
        <taxon>ecological metagenomes</taxon>
    </lineage>
</organism>
<comment type="similarity">
    <text evidence="1">Belongs to the D-isomer specific 2-hydroxyacid dehydrogenase family.</text>
</comment>
<dbReference type="Pfam" id="PF02826">
    <property type="entry name" value="2-Hacid_dh_C"/>
    <property type="match status" value="1"/>
</dbReference>
<dbReference type="EMBL" id="LAZR01054005">
    <property type="protein sequence ID" value="KKK79483.1"/>
    <property type="molecule type" value="Genomic_DNA"/>
</dbReference>
<dbReference type="SUPFAM" id="SSF51735">
    <property type="entry name" value="NAD(P)-binding Rossmann-fold domains"/>
    <property type="match status" value="1"/>
</dbReference>
<dbReference type="GO" id="GO:0033711">
    <property type="term" value="F:4-phosphoerythronate dehydrogenase activity"/>
    <property type="evidence" value="ECO:0007669"/>
    <property type="project" value="InterPro"/>
</dbReference>
<keyword evidence="2" id="KW-0963">Cytoplasm</keyword>
<evidence type="ECO:0000256" key="5">
    <source>
        <dbReference type="ARBA" id="ARBA00023096"/>
    </source>
</evidence>
<evidence type="ECO:0000256" key="1">
    <source>
        <dbReference type="ARBA" id="ARBA00005854"/>
    </source>
</evidence>
<keyword evidence="3" id="KW-0560">Oxidoreductase</keyword>
<reference evidence="7" key="1">
    <citation type="journal article" date="2015" name="Nature">
        <title>Complex archaea that bridge the gap between prokaryotes and eukaryotes.</title>
        <authorList>
            <person name="Spang A."/>
            <person name="Saw J.H."/>
            <person name="Jorgensen S.L."/>
            <person name="Zaremba-Niedzwiedzka K."/>
            <person name="Martijn J."/>
            <person name="Lind A.E."/>
            <person name="van Eijk R."/>
            <person name="Schleper C."/>
            <person name="Guy L."/>
            <person name="Ettema T.J."/>
        </authorList>
    </citation>
    <scope>NUCLEOTIDE SEQUENCE</scope>
</reference>
<proteinExistence type="inferred from homology"/>
<keyword evidence="4" id="KW-0520">NAD</keyword>
<dbReference type="InterPro" id="IPR050418">
    <property type="entry name" value="D-iso_2-hydroxyacid_DH_PdxB"/>
</dbReference>
<protein>
    <recommendedName>
        <fullName evidence="6">D-isomer specific 2-hydroxyacid dehydrogenase NAD-binding domain-containing protein</fullName>
    </recommendedName>
</protein>
<feature type="domain" description="D-isomer specific 2-hydroxyacid dehydrogenase NAD-binding" evidence="6">
    <location>
        <begin position="108"/>
        <end position="228"/>
    </location>
</feature>
<feature type="non-terminal residue" evidence="7">
    <location>
        <position position="229"/>
    </location>
</feature>
<dbReference type="InterPro" id="IPR020921">
    <property type="entry name" value="Erythronate-4-P_DHase"/>
</dbReference>